<organism evidence="1 2">
    <name type="scientific">Streptomyces longisporoflavus</name>
    <dbReference type="NCBI Taxonomy" id="28044"/>
    <lineage>
        <taxon>Bacteria</taxon>
        <taxon>Bacillati</taxon>
        <taxon>Actinomycetota</taxon>
        <taxon>Actinomycetes</taxon>
        <taxon>Kitasatosporales</taxon>
        <taxon>Streptomycetaceae</taxon>
        <taxon>Streptomyces</taxon>
    </lineage>
</organism>
<dbReference type="InterPro" id="IPR011009">
    <property type="entry name" value="Kinase-like_dom_sf"/>
</dbReference>
<sequence>MPSDRPAYDYLPADRELRAAIEEHTGPILSSTPIRAGFNSPISIRLATKTGDLFLKGLPTDHPRVWTQTREAAIGARVATIAPRVLWQTETAGWHLVAFEALDGHHADYRPDSPDLPHVAEALAWLSVKRAPEDVELKHAEHRLRDHAPATALAFFAGDALCHTDPNPTNVIVDHHRARIVDWAWATRGAPWLDAGYWVIWLIAEGGHTPASAEQWAARIPAYRDAPTVAVNAFATANDSVWAGIAQADPDPWTHRVHQATKAWAVHRTGVAR</sequence>
<reference evidence="1 2" key="1">
    <citation type="submission" date="2024-10" db="EMBL/GenBank/DDBJ databases">
        <title>The Natural Products Discovery Center: Release of the First 8490 Sequenced Strains for Exploring Actinobacteria Biosynthetic Diversity.</title>
        <authorList>
            <person name="Kalkreuter E."/>
            <person name="Kautsar S.A."/>
            <person name="Yang D."/>
            <person name="Bader C.D."/>
            <person name="Teijaro C.N."/>
            <person name="Fluegel L."/>
            <person name="Davis C.M."/>
            <person name="Simpson J.R."/>
            <person name="Lauterbach L."/>
            <person name="Steele A.D."/>
            <person name="Gui C."/>
            <person name="Meng S."/>
            <person name="Li G."/>
            <person name="Viehrig K."/>
            <person name="Ye F."/>
            <person name="Su P."/>
            <person name="Kiefer A.F."/>
            <person name="Nichols A."/>
            <person name="Cepeda A.J."/>
            <person name="Yan W."/>
            <person name="Fan B."/>
            <person name="Jiang Y."/>
            <person name="Adhikari A."/>
            <person name="Zheng C.-J."/>
            <person name="Schuster L."/>
            <person name="Cowan T.M."/>
            <person name="Smanski M.J."/>
            <person name="Chevrette M.G."/>
            <person name="De Carvalho L.P.S."/>
            <person name="Shen B."/>
        </authorList>
    </citation>
    <scope>NUCLEOTIDE SEQUENCE [LARGE SCALE GENOMIC DNA]</scope>
    <source>
        <strain evidence="1 2">NPDC017990</strain>
    </source>
</reference>
<comment type="caution">
    <text evidence="1">The sequence shown here is derived from an EMBL/GenBank/DDBJ whole genome shotgun (WGS) entry which is preliminary data.</text>
</comment>
<accession>A0ABW7R3T8</accession>
<keyword evidence="2" id="KW-1185">Reference proteome</keyword>
<dbReference type="Proteomes" id="UP001610818">
    <property type="component" value="Unassembled WGS sequence"/>
</dbReference>
<dbReference type="RefSeq" id="WP_397718752.1">
    <property type="nucleotide sequence ID" value="NZ_JBIRGN010000014.1"/>
</dbReference>
<name>A0ABW7R3T8_9ACTN</name>
<dbReference type="Gene3D" id="3.90.1200.10">
    <property type="match status" value="1"/>
</dbReference>
<evidence type="ECO:0000313" key="2">
    <source>
        <dbReference type="Proteomes" id="UP001610818"/>
    </source>
</evidence>
<gene>
    <name evidence="1" type="ORF">ACH4F9_42670</name>
</gene>
<proteinExistence type="predicted"/>
<evidence type="ECO:0000313" key="1">
    <source>
        <dbReference type="EMBL" id="MFH8551702.1"/>
    </source>
</evidence>
<dbReference type="EMBL" id="JBIRGQ010000014">
    <property type="protein sequence ID" value="MFH8551702.1"/>
    <property type="molecule type" value="Genomic_DNA"/>
</dbReference>
<dbReference type="SUPFAM" id="SSF56112">
    <property type="entry name" value="Protein kinase-like (PK-like)"/>
    <property type="match status" value="1"/>
</dbReference>
<protein>
    <submittedName>
        <fullName evidence="1">Aminoglycoside phosphotransferase</fullName>
    </submittedName>
</protein>